<proteinExistence type="predicted"/>
<dbReference type="AlphaFoldDB" id="A0ABD0XNR3"/>
<gene>
    <name evidence="3" type="ORF">UPYG_G00024910</name>
</gene>
<accession>A0ABD0XNR3</accession>
<evidence type="ECO:0008006" key="5">
    <source>
        <dbReference type="Google" id="ProtNLM"/>
    </source>
</evidence>
<feature type="region of interest" description="Disordered" evidence="1">
    <location>
        <begin position="76"/>
        <end position="102"/>
    </location>
</feature>
<evidence type="ECO:0000313" key="4">
    <source>
        <dbReference type="Proteomes" id="UP001557470"/>
    </source>
</evidence>
<comment type="caution">
    <text evidence="3">The sequence shown here is derived from an EMBL/GenBank/DDBJ whole genome shotgun (WGS) entry which is preliminary data.</text>
</comment>
<name>A0ABD0XNR3_UMBPY</name>
<keyword evidence="2" id="KW-0472">Membrane</keyword>
<sequence length="132" mass="14740">MVEWGFILPVQHIHIACAPLSPIDITESLPDGRWLHVYSLVRIVVFSIMVITISMLSTCGCKGFCPSLKSRKVEQPESQHIAIQLTKQGSPQPEPRPHQDQLNPQAQPVLLHDCVYENIPARSPVCTHLAMV</sequence>
<evidence type="ECO:0000313" key="3">
    <source>
        <dbReference type="EMBL" id="KAL1022304.1"/>
    </source>
</evidence>
<evidence type="ECO:0000256" key="1">
    <source>
        <dbReference type="SAM" id="MobiDB-lite"/>
    </source>
</evidence>
<reference evidence="3 4" key="1">
    <citation type="submission" date="2024-06" db="EMBL/GenBank/DDBJ databases">
        <authorList>
            <person name="Pan Q."/>
            <person name="Wen M."/>
            <person name="Jouanno E."/>
            <person name="Zahm M."/>
            <person name="Klopp C."/>
            <person name="Cabau C."/>
            <person name="Louis A."/>
            <person name="Berthelot C."/>
            <person name="Parey E."/>
            <person name="Roest Crollius H."/>
            <person name="Montfort J."/>
            <person name="Robinson-Rechavi M."/>
            <person name="Bouchez O."/>
            <person name="Lampietro C."/>
            <person name="Lopez Roques C."/>
            <person name="Donnadieu C."/>
            <person name="Postlethwait J."/>
            <person name="Bobe J."/>
            <person name="Verreycken H."/>
            <person name="Guiguen Y."/>
        </authorList>
    </citation>
    <scope>NUCLEOTIDE SEQUENCE [LARGE SCALE GENOMIC DNA]</scope>
    <source>
        <strain evidence="3">Up_M1</strain>
        <tissue evidence="3">Testis</tissue>
    </source>
</reference>
<dbReference type="Proteomes" id="UP001557470">
    <property type="component" value="Unassembled WGS sequence"/>
</dbReference>
<keyword evidence="4" id="KW-1185">Reference proteome</keyword>
<keyword evidence="2" id="KW-1133">Transmembrane helix</keyword>
<dbReference type="EMBL" id="JAGEUA010000001">
    <property type="protein sequence ID" value="KAL1022304.1"/>
    <property type="molecule type" value="Genomic_DNA"/>
</dbReference>
<feature type="transmembrane region" description="Helical" evidence="2">
    <location>
        <begin position="40"/>
        <end position="61"/>
    </location>
</feature>
<protein>
    <recommendedName>
        <fullName evidence="5">FXYD domain-containing ion transport regulator</fullName>
    </recommendedName>
</protein>
<organism evidence="3 4">
    <name type="scientific">Umbra pygmaea</name>
    <name type="common">Eastern mudminnow</name>
    <dbReference type="NCBI Taxonomy" id="75934"/>
    <lineage>
        <taxon>Eukaryota</taxon>
        <taxon>Metazoa</taxon>
        <taxon>Chordata</taxon>
        <taxon>Craniata</taxon>
        <taxon>Vertebrata</taxon>
        <taxon>Euteleostomi</taxon>
        <taxon>Actinopterygii</taxon>
        <taxon>Neopterygii</taxon>
        <taxon>Teleostei</taxon>
        <taxon>Protacanthopterygii</taxon>
        <taxon>Esociformes</taxon>
        <taxon>Umbridae</taxon>
        <taxon>Umbra</taxon>
    </lineage>
</organism>
<keyword evidence="2" id="KW-0812">Transmembrane</keyword>
<evidence type="ECO:0000256" key="2">
    <source>
        <dbReference type="SAM" id="Phobius"/>
    </source>
</evidence>